<dbReference type="CDD" id="cd16278">
    <property type="entry name" value="metallo-hydrolase-like_MBL-fold"/>
    <property type="match status" value="1"/>
</dbReference>
<keyword evidence="3" id="KW-1185">Reference proteome</keyword>
<organism evidence="2 3">
    <name type="scientific">Sulfitobacter pontiacus</name>
    <dbReference type="NCBI Taxonomy" id="60137"/>
    <lineage>
        <taxon>Bacteria</taxon>
        <taxon>Pseudomonadati</taxon>
        <taxon>Pseudomonadota</taxon>
        <taxon>Alphaproteobacteria</taxon>
        <taxon>Rhodobacterales</taxon>
        <taxon>Roseobacteraceae</taxon>
        <taxon>Sulfitobacter</taxon>
    </lineage>
</organism>
<evidence type="ECO:0000313" key="3">
    <source>
        <dbReference type="Proteomes" id="UP000830781"/>
    </source>
</evidence>
<dbReference type="Pfam" id="PF17778">
    <property type="entry name" value="WHD_BLACT"/>
    <property type="match status" value="1"/>
</dbReference>
<protein>
    <submittedName>
        <fullName evidence="2">Hydroxyacylglutathione hydrolase GloC</fullName>
        <ecNumber evidence="2">3.1.2.6</ecNumber>
    </submittedName>
</protein>
<dbReference type="AlphaFoldDB" id="A0AAX3AFE4"/>
<dbReference type="SMART" id="SM00849">
    <property type="entry name" value="Lactamase_B"/>
    <property type="match status" value="1"/>
</dbReference>
<dbReference type="InterPro" id="IPR036866">
    <property type="entry name" value="RibonucZ/Hydroxyglut_hydro"/>
</dbReference>
<feature type="domain" description="Metallo-beta-lactamase" evidence="1">
    <location>
        <begin position="40"/>
        <end position="195"/>
    </location>
</feature>
<dbReference type="RefSeq" id="WP_240790924.1">
    <property type="nucleotide sequence ID" value="NZ_CP170344.1"/>
</dbReference>
<dbReference type="Proteomes" id="UP000830781">
    <property type="component" value="Plasmid pDSM110277_a"/>
</dbReference>
<geneLocation type="plasmid" evidence="2 3">
    <name>pDSM110277_a</name>
</geneLocation>
<dbReference type="InterPro" id="IPR041516">
    <property type="entry name" value="LACTB2_WH"/>
</dbReference>
<dbReference type="Gene3D" id="3.60.15.10">
    <property type="entry name" value="Ribonuclease Z/Hydroxyacylglutathione hydrolase-like"/>
    <property type="match status" value="1"/>
</dbReference>
<dbReference type="Pfam" id="PF00753">
    <property type="entry name" value="Lactamase_B"/>
    <property type="match status" value="1"/>
</dbReference>
<accession>A0AAX3AFE4</accession>
<keyword evidence="2" id="KW-0614">Plasmid</keyword>
<dbReference type="EMBL" id="CP084960">
    <property type="protein sequence ID" value="UOA24613.1"/>
    <property type="molecule type" value="Genomic_DNA"/>
</dbReference>
<evidence type="ECO:0000259" key="1">
    <source>
        <dbReference type="SMART" id="SM00849"/>
    </source>
</evidence>
<proteinExistence type="predicted"/>
<dbReference type="InterPro" id="IPR001279">
    <property type="entry name" value="Metallo-B-lactamas"/>
</dbReference>
<gene>
    <name evidence="2" type="primary">gloC_2</name>
    <name evidence="2" type="ORF">DSM110277_03059</name>
</gene>
<dbReference type="SUPFAM" id="SSF56281">
    <property type="entry name" value="Metallo-hydrolase/oxidoreductase"/>
    <property type="match status" value="1"/>
</dbReference>
<sequence length="277" mass="30676">MTKSSMFFTEPEPCRAQAVEVAEGIQRIVADNPGKMTYYGTNTYIIDSSDGRFVIDPGPVEDHDHFEAIVETLGEGATGILVTHHHSDHFGAAPALRERTGLPVHVSRVFPDDAFEPDGYLDDGDVIAGLTVLHTPGHASDHLCFARPDGVLFSGDHMMGWNSSIVSPPDGNMRDYCAQLQRLIDRNDRVCLPGHGPVLHDPQPYIQRLLDNRMRREAEILAHLSKKPDTIKNIAVSVYKKSDPHIAMAAERNAAAHLEKLFAEARVTKNNEIWNLT</sequence>
<keyword evidence="2" id="KW-0378">Hydrolase</keyword>
<dbReference type="InterPro" id="IPR036388">
    <property type="entry name" value="WH-like_DNA-bd_sf"/>
</dbReference>
<evidence type="ECO:0000313" key="2">
    <source>
        <dbReference type="EMBL" id="UOA24613.1"/>
    </source>
</evidence>
<dbReference type="Gene3D" id="1.10.10.10">
    <property type="entry name" value="Winged helix-like DNA-binding domain superfamily/Winged helix DNA-binding domain"/>
    <property type="match status" value="1"/>
</dbReference>
<dbReference type="PANTHER" id="PTHR23131:SF0">
    <property type="entry name" value="ENDORIBONUCLEASE LACTB2"/>
    <property type="match status" value="1"/>
</dbReference>
<dbReference type="PANTHER" id="PTHR23131">
    <property type="entry name" value="ENDORIBONUCLEASE LACTB2"/>
    <property type="match status" value="1"/>
</dbReference>
<reference evidence="3" key="1">
    <citation type="journal article" date="2022" name="Microorganisms">
        <title>Beyond the ABCs#Discovery of Three New Plasmid Types in Rhodobacterales (RepQ, RepY, RepW).</title>
        <authorList>
            <person name="Freese H.M."/>
            <person name="Ringel V."/>
            <person name="Overmann J."/>
            <person name="Petersen J."/>
        </authorList>
    </citation>
    <scope>NUCLEOTIDE SEQUENCE [LARGE SCALE GENOMIC DNA]</scope>
    <source>
        <strain evidence="3">DSM 110277</strain>
        <plasmid evidence="3">pDSM110277_a</plasmid>
    </source>
</reference>
<dbReference type="EC" id="3.1.2.6" evidence="2"/>
<name>A0AAX3AFE4_9RHOB</name>
<dbReference type="GO" id="GO:0004416">
    <property type="term" value="F:hydroxyacylglutathione hydrolase activity"/>
    <property type="evidence" value="ECO:0007669"/>
    <property type="project" value="UniProtKB-EC"/>
</dbReference>
<dbReference type="InterPro" id="IPR050662">
    <property type="entry name" value="Sec-metab_biosynth-thioest"/>
</dbReference>